<dbReference type="PROSITE" id="PS50293">
    <property type="entry name" value="TPR_REGION"/>
    <property type="match status" value="1"/>
</dbReference>
<evidence type="ECO:0000256" key="4">
    <source>
        <dbReference type="ARBA" id="ARBA00022490"/>
    </source>
</evidence>
<keyword evidence="7" id="KW-0576">Peroxisome</keyword>
<keyword evidence="10" id="KW-1185">Reference proteome</keyword>
<evidence type="ECO:0000256" key="3">
    <source>
        <dbReference type="ARBA" id="ARBA00005348"/>
    </source>
</evidence>
<dbReference type="Gene3D" id="6.10.280.230">
    <property type="match status" value="1"/>
</dbReference>
<dbReference type="SUPFAM" id="SSF48452">
    <property type="entry name" value="TPR-like"/>
    <property type="match status" value="1"/>
</dbReference>
<evidence type="ECO:0000256" key="6">
    <source>
        <dbReference type="ARBA" id="ARBA00022803"/>
    </source>
</evidence>
<comment type="caution">
    <text evidence="9">The sequence shown here is derived from an EMBL/GenBank/DDBJ whole genome shotgun (WGS) entry which is preliminary data.</text>
</comment>
<feature type="repeat" description="TPR" evidence="8">
    <location>
        <begin position="599"/>
        <end position="632"/>
    </location>
</feature>
<dbReference type="FunFam" id="1.25.40.10:FF:000698">
    <property type="entry name" value="Peroxisomal targeting signal receptor"/>
    <property type="match status" value="1"/>
</dbReference>
<dbReference type="Proteomes" id="UP001162031">
    <property type="component" value="Unassembled WGS sequence"/>
</dbReference>
<keyword evidence="4" id="KW-0963">Cytoplasm</keyword>
<name>A0AAV0U8Y9_HYABA</name>
<accession>A0AAV0U8Y9</accession>
<evidence type="ECO:0000256" key="7">
    <source>
        <dbReference type="ARBA" id="ARBA00023140"/>
    </source>
</evidence>
<evidence type="ECO:0000256" key="5">
    <source>
        <dbReference type="ARBA" id="ARBA00022737"/>
    </source>
</evidence>
<dbReference type="EMBL" id="CANTFL010001198">
    <property type="protein sequence ID" value="CAI5733312.1"/>
    <property type="molecule type" value="Genomic_DNA"/>
</dbReference>
<dbReference type="Pfam" id="PF13432">
    <property type="entry name" value="TPR_16"/>
    <property type="match status" value="1"/>
</dbReference>
<dbReference type="InterPro" id="IPR024111">
    <property type="entry name" value="PEX5/PEX5L"/>
</dbReference>
<dbReference type="InterPro" id="IPR011990">
    <property type="entry name" value="TPR-like_helical_dom_sf"/>
</dbReference>
<dbReference type="SMART" id="SM00028">
    <property type="entry name" value="TPR"/>
    <property type="match status" value="4"/>
</dbReference>
<dbReference type="PANTHER" id="PTHR10130:SF0">
    <property type="entry name" value="GH08708P"/>
    <property type="match status" value="1"/>
</dbReference>
<comment type="similarity">
    <text evidence="3">Belongs to the peroxisomal targeting signal receptor family.</text>
</comment>
<sequence length="672" mass="74900">MDVLGKIVQGTGCAVDGTVAAKNPLSRALDSVVQSHANARQSRGAVLPYGAPSELQVQMQRSRMAQGADTQFLADFDQESVGRLRMEAAFRSTGEQQHQMMMMHAHQASMEAAFEDARRAQLQHRLGARPPSMSMGTAMAHAQGMKHDAWVDDFCSNNLETAWRTAGKSHREDAWWKNSIAPASMVHQPSMQSHPAAAQRVRRPEEQVTREAASRMQMQQVSNETARTMRQNQDPRWQNSQFLKFMNQVGSGEVQIDEEKNEVVGAVKTEGALEGAWGDTSDSRSIFDASSQQDVNLTASDLERAFAETATTPAGMEGAWKEARAANATGLHEAWSDSKVDEDKAMASAWADSDDLEAIWEKAMADAQTIDPFEDAWDNATNEDYTYKAENPFLDSSDNFQKGIGFFKSGHLNDAILAFEAEVQQHSDNSEAWRMLGECHAENDEDKSAIVCLERAVEEDPYNLNALLALGVSNVNELNPQGALKTLKAWVQHNPKFHGLEIQVDEYSDGSLMDEVMQLMLQARAHDPIDSDVQVVLGVLYNVSKDYDAAVDSFKAASDSRPEEYALWNKVGATLANSAHSSEAIPAYHRALELKPRYARGWLNLGISHANLGNYEEATKCYLQALSLNNRADHIWSYLRICFTCMERFDWVKVADTRDLNYFRNEFKLIDL</sequence>
<dbReference type="GO" id="GO:0005052">
    <property type="term" value="F:peroxisome matrix targeting signal-1 binding"/>
    <property type="evidence" value="ECO:0007669"/>
    <property type="project" value="TreeGrafter"/>
</dbReference>
<evidence type="ECO:0000256" key="8">
    <source>
        <dbReference type="PROSITE-ProRule" id="PRU00339"/>
    </source>
</evidence>
<protein>
    <recommendedName>
        <fullName evidence="11">Peroxin-5</fullName>
    </recommendedName>
</protein>
<proteinExistence type="inferred from homology"/>
<feature type="repeat" description="TPR" evidence="8">
    <location>
        <begin position="565"/>
        <end position="598"/>
    </location>
</feature>
<dbReference type="GO" id="GO:0005829">
    <property type="term" value="C:cytosol"/>
    <property type="evidence" value="ECO:0007669"/>
    <property type="project" value="TreeGrafter"/>
</dbReference>
<dbReference type="Pfam" id="PF00515">
    <property type="entry name" value="TPR_1"/>
    <property type="match status" value="1"/>
</dbReference>
<dbReference type="GO" id="GO:0016560">
    <property type="term" value="P:protein import into peroxisome matrix, docking"/>
    <property type="evidence" value="ECO:0007669"/>
    <property type="project" value="TreeGrafter"/>
</dbReference>
<feature type="repeat" description="TPR" evidence="8">
    <location>
        <begin position="430"/>
        <end position="463"/>
    </location>
</feature>
<evidence type="ECO:0000313" key="10">
    <source>
        <dbReference type="Proteomes" id="UP001162031"/>
    </source>
</evidence>
<dbReference type="InterPro" id="IPR019734">
    <property type="entry name" value="TPR_rpt"/>
</dbReference>
<evidence type="ECO:0000313" key="9">
    <source>
        <dbReference type="EMBL" id="CAI5733312.1"/>
    </source>
</evidence>
<keyword evidence="5" id="KW-0677">Repeat</keyword>
<dbReference type="Gene3D" id="1.25.40.10">
    <property type="entry name" value="Tetratricopeptide repeat domain"/>
    <property type="match status" value="1"/>
</dbReference>
<dbReference type="PANTHER" id="PTHR10130">
    <property type="entry name" value="PEROXISOMAL TARGETING SIGNAL 1 RECEPTOR PEX5"/>
    <property type="match status" value="1"/>
</dbReference>
<evidence type="ECO:0000256" key="2">
    <source>
        <dbReference type="ARBA" id="ARBA00004496"/>
    </source>
</evidence>
<comment type="subcellular location">
    <subcellularLocation>
        <location evidence="2">Cytoplasm</location>
    </subcellularLocation>
    <subcellularLocation>
        <location evidence="1">Peroxisome</location>
    </subcellularLocation>
</comment>
<organism evidence="9 10">
    <name type="scientific">Hyaloperonospora brassicae</name>
    <name type="common">Brassica downy mildew</name>
    <name type="synonym">Peronospora brassicae</name>
    <dbReference type="NCBI Taxonomy" id="162125"/>
    <lineage>
        <taxon>Eukaryota</taxon>
        <taxon>Sar</taxon>
        <taxon>Stramenopiles</taxon>
        <taxon>Oomycota</taxon>
        <taxon>Peronosporomycetes</taxon>
        <taxon>Peronosporales</taxon>
        <taxon>Peronosporaceae</taxon>
        <taxon>Hyaloperonospora</taxon>
    </lineage>
</organism>
<dbReference type="PROSITE" id="PS50005">
    <property type="entry name" value="TPR"/>
    <property type="match status" value="4"/>
</dbReference>
<keyword evidence="6 8" id="KW-0802">TPR repeat</keyword>
<gene>
    <name evidence="9" type="ORF">HBR001_LOCUS5799</name>
</gene>
<evidence type="ECO:0008006" key="11">
    <source>
        <dbReference type="Google" id="ProtNLM"/>
    </source>
</evidence>
<dbReference type="AlphaFoldDB" id="A0AAV0U8Y9"/>
<reference evidence="9" key="1">
    <citation type="submission" date="2022-12" db="EMBL/GenBank/DDBJ databases">
        <authorList>
            <person name="Webb A."/>
        </authorList>
    </citation>
    <scope>NUCLEOTIDE SEQUENCE</scope>
    <source>
        <strain evidence="9">Hp1</strain>
    </source>
</reference>
<feature type="repeat" description="TPR" evidence="8">
    <location>
        <begin position="531"/>
        <end position="564"/>
    </location>
</feature>
<evidence type="ECO:0000256" key="1">
    <source>
        <dbReference type="ARBA" id="ARBA00004275"/>
    </source>
</evidence>
<dbReference type="GO" id="GO:0005778">
    <property type="term" value="C:peroxisomal membrane"/>
    <property type="evidence" value="ECO:0007669"/>
    <property type="project" value="TreeGrafter"/>
</dbReference>